<dbReference type="EMBL" id="KB469306">
    <property type="protein sequence ID" value="EPQ53070.1"/>
    <property type="molecule type" value="Genomic_DNA"/>
</dbReference>
<proteinExistence type="predicted"/>
<sequence>MHAVAFAFAALAAAASSAASSVPLAARQLDPSTFPAACQSTCNGVLGTINACTDVACMCTTSNDQALAACVDCILGSDGTTPQPSLVAQAQSILDNFQNTCAQGGASVPALTASPSYLSGTATTAPAPSSPSITFSSASAPVTRTPTTPTTSQQITFVGSNSNSNAPGTGTAAAASASTTDPFAKSGASRSGTGAIGMGVVVLGGLAVLL</sequence>
<feature type="chain" id="PRO_5004544209" description="Extracellular membrane protein CFEM domain-containing protein" evidence="2">
    <location>
        <begin position="20"/>
        <end position="210"/>
    </location>
</feature>
<evidence type="ECO:0000256" key="2">
    <source>
        <dbReference type="SAM" id="SignalP"/>
    </source>
</evidence>
<keyword evidence="4" id="KW-1185">Reference proteome</keyword>
<dbReference type="OMA" id="QTIDCAK"/>
<dbReference type="KEGG" id="gtr:GLOTRDRAFT_111840"/>
<feature type="region of interest" description="Disordered" evidence="1">
    <location>
        <begin position="120"/>
        <end position="190"/>
    </location>
</feature>
<feature type="compositionally biased region" description="Low complexity" evidence="1">
    <location>
        <begin position="120"/>
        <end position="152"/>
    </location>
</feature>
<dbReference type="eggNOG" id="ENOG502RBDF">
    <property type="taxonomic scope" value="Eukaryota"/>
</dbReference>
<accession>S7RFV4</accession>
<name>S7RFV4_GLOTA</name>
<dbReference type="Proteomes" id="UP000030669">
    <property type="component" value="Unassembled WGS sequence"/>
</dbReference>
<reference evidence="3 4" key="1">
    <citation type="journal article" date="2012" name="Science">
        <title>The Paleozoic origin of enzymatic lignin decomposition reconstructed from 31 fungal genomes.</title>
        <authorList>
            <person name="Floudas D."/>
            <person name="Binder M."/>
            <person name="Riley R."/>
            <person name="Barry K."/>
            <person name="Blanchette R.A."/>
            <person name="Henrissat B."/>
            <person name="Martinez A.T."/>
            <person name="Otillar R."/>
            <person name="Spatafora J.W."/>
            <person name="Yadav J.S."/>
            <person name="Aerts A."/>
            <person name="Benoit I."/>
            <person name="Boyd A."/>
            <person name="Carlson A."/>
            <person name="Copeland A."/>
            <person name="Coutinho P.M."/>
            <person name="de Vries R.P."/>
            <person name="Ferreira P."/>
            <person name="Findley K."/>
            <person name="Foster B."/>
            <person name="Gaskell J."/>
            <person name="Glotzer D."/>
            <person name="Gorecki P."/>
            <person name="Heitman J."/>
            <person name="Hesse C."/>
            <person name="Hori C."/>
            <person name="Igarashi K."/>
            <person name="Jurgens J.A."/>
            <person name="Kallen N."/>
            <person name="Kersten P."/>
            <person name="Kohler A."/>
            <person name="Kuees U."/>
            <person name="Kumar T.K.A."/>
            <person name="Kuo A."/>
            <person name="LaButti K."/>
            <person name="Larrondo L.F."/>
            <person name="Lindquist E."/>
            <person name="Ling A."/>
            <person name="Lombard V."/>
            <person name="Lucas S."/>
            <person name="Lundell T."/>
            <person name="Martin R."/>
            <person name="McLaughlin D.J."/>
            <person name="Morgenstern I."/>
            <person name="Morin E."/>
            <person name="Murat C."/>
            <person name="Nagy L.G."/>
            <person name="Nolan M."/>
            <person name="Ohm R.A."/>
            <person name="Patyshakuliyeva A."/>
            <person name="Rokas A."/>
            <person name="Ruiz-Duenas F.J."/>
            <person name="Sabat G."/>
            <person name="Salamov A."/>
            <person name="Samejima M."/>
            <person name="Schmutz J."/>
            <person name="Slot J.C."/>
            <person name="St John F."/>
            <person name="Stenlid J."/>
            <person name="Sun H."/>
            <person name="Sun S."/>
            <person name="Syed K."/>
            <person name="Tsang A."/>
            <person name="Wiebenga A."/>
            <person name="Young D."/>
            <person name="Pisabarro A."/>
            <person name="Eastwood D.C."/>
            <person name="Martin F."/>
            <person name="Cullen D."/>
            <person name="Grigoriev I.V."/>
            <person name="Hibbett D.S."/>
        </authorList>
    </citation>
    <scope>NUCLEOTIDE SEQUENCE [LARGE SCALE GENOMIC DNA]</scope>
    <source>
        <strain evidence="3 4">ATCC 11539</strain>
    </source>
</reference>
<dbReference type="RefSeq" id="XP_007868374.1">
    <property type="nucleotide sequence ID" value="XM_007870183.1"/>
</dbReference>
<dbReference type="GeneID" id="19299454"/>
<keyword evidence="2" id="KW-0732">Signal</keyword>
<gene>
    <name evidence="3" type="ORF">GLOTRDRAFT_111840</name>
</gene>
<evidence type="ECO:0008006" key="5">
    <source>
        <dbReference type="Google" id="ProtNLM"/>
    </source>
</evidence>
<feature type="compositionally biased region" description="Low complexity" evidence="1">
    <location>
        <begin position="168"/>
        <end position="180"/>
    </location>
</feature>
<evidence type="ECO:0000313" key="3">
    <source>
        <dbReference type="EMBL" id="EPQ53070.1"/>
    </source>
</evidence>
<organism evidence="3 4">
    <name type="scientific">Gloeophyllum trabeum (strain ATCC 11539 / FP-39264 / Madison 617)</name>
    <name type="common">Brown rot fungus</name>
    <dbReference type="NCBI Taxonomy" id="670483"/>
    <lineage>
        <taxon>Eukaryota</taxon>
        <taxon>Fungi</taxon>
        <taxon>Dikarya</taxon>
        <taxon>Basidiomycota</taxon>
        <taxon>Agaricomycotina</taxon>
        <taxon>Agaricomycetes</taxon>
        <taxon>Gloeophyllales</taxon>
        <taxon>Gloeophyllaceae</taxon>
        <taxon>Gloeophyllum</taxon>
    </lineage>
</organism>
<dbReference type="HOGENOM" id="CLU_1267362_0_0_1"/>
<dbReference type="OrthoDB" id="2564568at2759"/>
<protein>
    <recommendedName>
        <fullName evidence="5">Extracellular membrane protein CFEM domain-containing protein</fullName>
    </recommendedName>
</protein>
<feature type="compositionally biased region" description="Polar residues" evidence="1">
    <location>
        <begin position="153"/>
        <end position="167"/>
    </location>
</feature>
<evidence type="ECO:0000313" key="4">
    <source>
        <dbReference type="Proteomes" id="UP000030669"/>
    </source>
</evidence>
<evidence type="ECO:0000256" key="1">
    <source>
        <dbReference type="SAM" id="MobiDB-lite"/>
    </source>
</evidence>
<dbReference type="AlphaFoldDB" id="S7RFV4"/>
<feature type="signal peptide" evidence="2">
    <location>
        <begin position="1"/>
        <end position="19"/>
    </location>
</feature>